<reference evidence="1" key="1">
    <citation type="submission" date="2021-01" db="EMBL/GenBank/DDBJ databases">
        <title>Phytophthora aleatoria, a newly-described species from Pinus radiata is distinct from Phytophthora cactorum isolates based on comparative genomics.</title>
        <authorList>
            <person name="Mcdougal R."/>
            <person name="Panda P."/>
            <person name="Williams N."/>
            <person name="Studholme D.J."/>
        </authorList>
    </citation>
    <scope>NUCLEOTIDE SEQUENCE</scope>
    <source>
        <strain evidence="1">NZFS 3830</strain>
    </source>
</reference>
<sequence>MAIMNCYTVHKEYYKQKQAKLMSHVIYMKVLHLQLCQLPASDMYEGNRIGVQTPATPERQERLVSAVGSGSTHDVQQLHRFCIQDTQNKRYPAACKVCSALKEGKCAKTSTYNCSQ</sequence>
<protein>
    <recommendedName>
        <fullName evidence="3">PiggyBac transposable element-derived protein domain-containing protein</fullName>
    </recommendedName>
</protein>
<evidence type="ECO:0000313" key="2">
    <source>
        <dbReference type="Proteomes" id="UP000688947"/>
    </source>
</evidence>
<proteinExistence type="predicted"/>
<organism evidence="1 2">
    <name type="scientific">Phytophthora cactorum</name>
    <dbReference type="NCBI Taxonomy" id="29920"/>
    <lineage>
        <taxon>Eukaryota</taxon>
        <taxon>Sar</taxon>
        <taxon>Stramenopiles</taxon>
        <taxon>Oomycota</taxon>
        <taxon>Peronosporomycetes</taxon>
        <taxon>Peronosporales</taxon>
        <taxon>Peronosporaceae</taxon>
        <taxon>Phytophthora</taxon>
    </lineage>
</organism>
<dbReference type="AlphaFoldDB" id="A0A8T1U2W3"/>
<name>A0A8T1U2W3_9STRA</name>
<dbReference type="VEuPathDB" id="FungiDB:PC110_g14331"/>
<dbReference type="Proteomes" id="UP000688947">
    <property type="component" value="Unassembled WGS sequence"/>
</dbReference>
<evidence type="ECO:0000313" key="1">
    <source>
        <dbReference type="EMBL" id="KAG6951294.1"/>
    </source>
</evidence>
<accession>A0A8T1U2W3</accession>
<dbReference type="EMBL" id="JAENGZ010001030">
    <property type="protein sequence ID" value="KAG6951294.1"/>
    <property type="molecule type" value="Genomic_DNA"/>
</dbReference>
<evidence type="ECO:0008006" key="3">
    <source>
        <dbReference type="Google" id="ProtNLM"/>
    </source>
</evidence>
<comment type="caution">
    <text evidence="1">The sequence shown here is derived from an EMBL/GenBank/DDBJ whole genome shotgun (WGS) entry which is preliminary data.</text>
</comment>
<dbReference type="OrthoDB" id="129565at2759"/>
<gene>
    <name evidence="1" type="ORF">JG687_00013713</name>
</gene>